<dbReference type="InterPro" id="IPR052665">
    <property type="entry name" value="Neuropeptide-GPCR"/>
</dbReference>
<keyword evidence="4 5" id="KW-0472">Membrane</keyword>
<dbReference type="RefSeq" id="NP_500881.1">
    <property type="nucleotide sequence ID" value="NM_068480.1"/>
</dbReference>
<feature type="transmembrane region" description="Helical" evidence="5">
    <location>
        <begin position="27"/>
        <end position="48"/>
    </location>
</feature>
<keyword evidence="8" id="KW-1185">Reference proteome</keyword>
<reference evidence="7 8" key="1">
    <citation type="journal article" date="1998" name="Science">
        <title>Genome sequence of the nematode C. elegans: a platform for investigating biology.</title>
        <authorList>
            <consortium name="The C. elegans sequencing consortium"/>
            <person name="Sulson J.E."/>
            <person name="Waterston R."/>
        </authorList>
    </citation>
    <scope>NUCLEOTIDE SEQUENCE [LARGE SCALE GENOMIC DNA]</scope>
    <source>
        <strain evidence="7 8">Bristol N2</strain>
    </source>
</reference>
<feature type="transmembrane region" description="Helical" evidence="5">
    <location>
        <begin position="273"/>
        <end position="292"/>
    </location>
</feature>
<evidence type="ECO:0000313" key="8">
    <source>
        <dbReference type="Proteomes" id="UP000001940"/>
    </source>
</evidence>
<dbReference type="CTD" id="186687"/>
<evidence type="ECO:0000256" key="4">
    <source>
        <dbReference type="ARBA" id="ARBA00023136"/>
    </source>
</evidence>
<dbReference type="EMBL" id="BX284604">
    <property type="protein sequence ID" value="CCD63382.1"/>
    <property type="molecule type" value="Genomic_DNA"/>
</dbReference>
<sequence>MSSTSYGKCETVKIVDTKSISYQWPLLVFYFLFVTVTPVYILILICILRARRSSVTFKTTFYVILIQHSIADIFALSFYFFQASSQIIMPNFLFKYQHFRIAAVYYNGFYWCFVIRCNGIALMTIQRYLSIVKSISNITRFMHNLKPWKISVIYWIPPLFISAVLFSNPEIRFDTPERMILVMDPSYISCTTRTLSVFVSISCVICIVIYGLIVKFIRENSQSATKTFRREIRLACQVSLSFAAQLISMIYLFSSFIFAETGNTAQIVNLRRFLPLAYGTISFIGPFTILIFNKDVLKSLKMLFLGKKLVSGIQ</sequence>
<evidence type="ECO:0000256" key="1">
    <source>
        <dbReference type="ARBA" id="ARBA00004370"/>
    </source>
</evidence>
<dbReference type="KEGG" id="cel:CELE_H04M03.9"/>
<dbReference type="PaxDb" id="6239-H04M03.9"/>
<protein>
    <submittedName>
        <fullName evidence="7">G-protein coupled receptors family 1 profile domain-containing protein</fullName>
    </submittedName>
</protein>
<name>Q9TYR4_CAEEL</name>
<dbReference type="InterPro" id="IPR017452">
    <property type="entry name" value="GPCR_Rhodpsn_7TM"/>
</dbReference>
<accession>Q9TYR4</accession>
<keyword evidence="7" id="KW-0675">Receptor</keyword>
<organism evidence="7 8">
    <name type="scientific">Caenorhabditis elegans</name>
    <dbReference type="NCBI Taxonomy" id="6239"/>
    <lineage>
        <taxon>Eukaryota</taxon>
        <taxon>Metazoa</taxon>
        <taxon>Ecdysozoa</taxon>
        <taxon>Nematoda</taxon>
        <taxon>Chromadorea</taxon>
        <taxon>Rhabditida</taxon>
        <taxon>Rhabditina</taxon>
        <taxon>Rhabditomorpha</taxon>
        <taxon>Rhabditoidea</taxon>
        <taxon>Rhabditidae</taxon>
        <taxon>Peloderinae</taxon>
        <taxon>Caenorhabditis</taxon>
    </lineage>
</organism>
<dbReference type="InterPro" id="IPR019426">
    <property type="entry name" value="7TM_GPCR_serpentine_rcpt_Srv"/>
</dbReference>
<dbReference type="PROSITE" id="PS50262">
    <property type="entry name" value="G_PROTEIN_RECEP_F1_2"/>
    <property type="match status" value="1"/>
</dbReference>
<feature type="transmembrane region" description="Helical" evidence="5">
    <location>
        <begin position="108"/>
        <end position="129"/>
    </location>
</feature>
<feature type="transmembrane region" description="Helical" evidence="5">
    <location>
        <begin position="150"/>
        <end position="166"/>
    </location>
</feature>
<dbReference type="SUPFAM" id="SSF81321">
    <property type="entry name" value="Family A G protein-coupled receptor-like"/>
    <property type="match status" value="1"/>
</dbReference>
<evidence type="ECO:0000259" key="6">
    <source>
        <dbReference type="PROSITE" id="PS50262"/>
    </source>
</evidence>
<dbReference type="OrthoDB" id="5834967at2759"/>
<feature type="transmembrane region" description="Helical" evidence="5">
    <location>
        <begin position="186"/>
        <end position="213"/>
    </location>
</feature>
<dbReference type="Pfam" id="PF10323">
    <property type="entry name" value="7TM_GPCR_Srv"/>
    <property type="match status" value="1"/>
</dbReference>
<dbReference type="OMA" id="VICIVIY"/>
<dbReference type="WormBase" id="H04M03.9">
    <property type="protein sequence ID" value="CE20928"/>
    <property type="gene ID" value="WBGene00005733"/>
    <property type="gene designation" value="srv-22"/>
</dbReference>
<evidence type="ECO:0000313" key="7">
    <source>
        <dbReference type="EMBL" id="CCD63382.1"/>
    </source>
</evidence>
<keyword evidence="2 5" id="KW-0812">Transmembrane</keyword>
<evidence type="ECO:0000256" key="2">
    <source>
        <dbReference type="ARBA" id="ARBA00022692"/>
    </source>
</evidence>
<gene>
    <name evidence="7 9" type="primary">srv-22</name>
    <name evidence="7" type="ORF">CELE_H04M03.9</name>
    <name evidence="9" type="ORF">H04M03.9</name>
</gene>
<dbReference type="GO" id="GO:0016020">
    <property type="term" value="C:membrane"/>
    <property type="evidence" value="ECO:0000318"/>
    <property type="project" value="GO_Central"/>
</dbReference>
<dbReference type="HOGENOM" id="CLU_055887_1_0_1"/>
<dbReference type="FunFam" id="1.20.1070.10:FF:000430">
    <property type="entry name" value="Serpentine Receptor, class V"/>
    <property type="match status" value="1"/>
</dbReference>
<evidence type="ECO:0000256" key="5">
    <source>
        <dbReference type="SAM" id="Phobius"/>
    </source>
</evidence>
<dbReference type="FunCoup" id="Q9TYR4">
    <property type="interactions" value="7"/>
</dbReference>
<proteinExistence type="predicted"/>
<evidence type="ECO:0000256" key="3">
    <source>
        <dbReference type="ARBA" id="ARBA00022989"/>
    </source>
</evidence>
<dbReference type="PhylomeDB" id="Q9TYR4"/>
<evidence type="ECO:0000313" key="9">
    <source>
        <dbReference type="WormBase" id="H04M03.9"/>
    </source>
</evidence>
<dbReference type="AlphaFoldDB" id="Q9TYR4"/>
<dbReference type="PANTHER" id="PTHR24224:SF12">
    <property type="entry name" value="G-PROTEIN COUPLED RECEPTORS FAMILY 1 PROFILE DOMAIN-CONTAINING PROTEIN-RELATED"/>
    <property type="match status" value="1"/>
</dbReference>
<dbReference type="STRING" id="6239.H04M03.9.1"/>
<dbReference type="InParanoid" id="Q9TYR4"/>
<dbReference type="PANTHER" id="PTHR24224">
    <property type="entry name" value="CARDIOACCELERATORY PEPTIDE RECEPTOR-RELATED"/>
    <property type="match status" value="1"/>
</dbReference>
<dbReference type="eggNOG" id="ENOG502TFN9">
    <property type="taxonomic scope" value="Eukaryota"/>
</dbReference>
<dbReference type="AGR" id="WB:WBGene00005733"/>
<dbReference type="Proteomes" id="UP000001940">
    <property type="component" value="Chromosome IV"/>
</dbReference>
<dbReference type="Gene3D" id="1.20.1070.10">
    <property type="entry name" value="Rhodopsin 7-helix transmembrane proteins"/>
    <property type="match status" value="1"/>
</dbReference>
<comment type="subcellular location">
    <subcellularLocation>
        <location evidence="1">Membrane</location>
    </subcellularLocation>
</comment>
<feature type="domain" description="G-protein coupled receptors family 1 profile" evidence="6">
    <location>
        <begin position="39"/>
        <end position="243"/>
    </location>
</feature>
<dbReference type="UCSC" id="H04M03.9">
    <property type="organism name" value="c. elegans"/>
</dbReference>
<dbReference type="GeneID" id="186687"/>
<dbReference type="SMR" id="Q9TYR4"/>
<feature type="transmembrane region" description="Helical" evidence="5">
    <location>
        <begin position="234"/>
        <end position="253"/>
    </location>
</feature>
<dbReference type="PIR" id="T33862">
    <property type="entry name" value="T33862"/>
</dbReference>
<feature type="transmembrane region" description="Helical" evidence="5">
    <location>
        <begin position="60"/>
        <end position="81"/>
    </location>
</feature>
<keyword evidence="3 5" id="KW-1133">Transmembrane helix</keyword>